<accession>A0ABS0P2A8</accession>
<organism evidence="2 3">
    <name type="scientific">Bradyrhizobium diversitatis</name>
    <dbReference type="NCBI Taxonomy" id="2755406"/>
    <lineage>
        <taxon>Bacteria</taxon>
        <taxon>Pseudomonadati</taxon>
        <taxon>Pseudomonadota</taxon>
        <taxon>Alphaproteobacteria</taxon>
        <taxon>Hyphomicrobiales</taxon>
        <taxon>Nitrobacteraceae</taxon>
        <taxon>Bradyrhizobium</taxon>
    </lineage>
</organism>
<sequence length="80" mass="8817">MKESGLDGRHRDRDGQISKKHGNTLVGTLRKIYGKGFAAGYPDAAQLSEVLAQLNETSLSQLRRDHDTGHLGHKIDHALK</sequence>
<feature type="compositionally biased region" description="Basic and acidic residues" evidence="1">
    <location>
        <begin position="1"/>
        <end position="17"/>
    </location>
</feature>
<dbReference type="EMBL" id="JACEGD010000011">
    <property type="protein sequence ID" value="MBH5387212.1"/>
    <property type="molecule type" value="Genomic_DNA"/>
</dbReference>
<evidence type="ECO:0000313" key="3">
    <source>
        <dbReference type="Proteomes" id="UP001194539"/>
    </source>
</evidence>
<evidence type="ECO:0000256" key="1">
    <source>
        <dbReference type="SAM" id="MobiDB-lite"/>
    </source>
</evidence>
<reference evidence="2 3" key="1">
    <citation type="submission" date="2020-07" db="EMBL/GenBank/DDBJ databases">
        <title>Bradyrhizobium diversity isolated from nodules of indigenous legumes of Western Australia.</title>
        <authorList>
            <person name="Klepa M.S."/>
        </authorList>
    </citation>
    <scope>NUCLEOTIDE SEQUENCE [LARGE SCALE GENOMIC DNA]</scope>
    <source>
        <strain evidence="2 3">CNPSo 4019</strain>
    </source>
</reference>
<protein>
    <submittedName>
        <fullName evidence="2">Uncharacterized protein</fullName>
    </submittedName>
</protein>
<name>A0ABS0P2A8_9BRAD</name>
<gene>
    <name evidence="2" type="ORF">H1B27_13145</name>
</gene>
<keyword evidence="3" id="KW-1185">Reference proteome</keyword>
<dbReference type="Proteomes" id="UP001194539">
    <property type="component" value="Unassembled WGS sequence"/>
</dbReference>
<proteinExistence type="predicted"/>
<feature type="region of interest" description="Disordered" evidence="1">
    <location>
        <begin position="1"/>
        <end position="22"/>
    </location>
</feature>
<dbReference type="RefSeq" id="WP_197966333.1">
    <property type="nucleotide sequence ID" value="NZ_JACEGD010000011.1"/>
</dbReference>
<comment type="caution">
    <text evidence="2">The sequence shown here is derived from an EMBL/GenBank/DDBJ whole genome shotgun (WGS) entry which is preliminary data.</text>
</comment>
<evidence type="ECO:0000313" key="2">
    <source>
        <dbReference type="EMBL" id="MBH5387212.1"/>
    </source>
</evidence>